<keyword evidence="7" id="KW-1185">Reference proteome</keyword>
<evidence type="ECO:0000256" key="4">
    <source>
        <dbReference type="SAM" id="MobiDB-lite"/>
    </source>
</evidence>
<protein>
    <submittedName>
        <fullName evidence="6">Heme oxygenase</fullName>
    </submittedName>
</protein>
<feature type="signal peptide" evidence="5">
    <location>
        <begin position="1"/>
        <end position="39"/>
    </location>
</feature>
<name>A0A8H3J505_9LECA</name>
<feature type="region of interest" description="Disordered" evidence="4">
    <location>
        <begin position="293"/>
        <end position="312"/>
    </location>
</feature>
<dbReference type="CDD" id="cd19165">
    <property type="entry name" value="HemeO"/>
    <property type="match status" value="1"/>
</dbReference>
<dbReference type="InterPro" id="IPR016084">
    <property type="entry name" value="Haem_Oase-like_multi-hlx"/>
</dbReference>
<dbReference type="PANTHER" id="PTHR10720">
    <property type="entry name" value="HEME OXYGENASE"/>
    <property type="match status" value="1"/>
</dbReference>
<gene>
    <name evidence="6" type="primary">HMX1</name>
    <name evidence="6" type="ORF">IMSHALPRED_002165</name>
</gene>
<dbReference type="AlphaFoldDB" id="A0A8H3J505"/>
<sequence>MPAPHPLSQRINAATRPLHAHLNALILVLLPLALPPHTADPALYAQAMAHFVPVYQEFEAVLKRLESRREVVDSNNDNNNNGEAQNEEENLATMDLRRLHMRALERGPKLRNDVAQISSRAKRPPPPATESQQQQRPRLAAFTQHIRAATPARPHLLLAYTWVLYMALFSGGRYIRSRLRQAGAGFWKGGGEGEWRDGKGRLVEVDEDEKGDAVDGFLGFWTFEGEHDGADIKAEFEARFAAVEAVLTEGEREEVVWEAVFVMRSMLEVVEEIAEVLGTGVAVAAAAAGRGHAHAQSVDDDDDGERISEGQHEHPSMRWLLLKHVLPIGVVELIAAGARSALGVSMGSSFWGMGAT</sequence>
<keyword evidence="5" id="KW-0732">Signal</keyword>
<reference evidence="6" key="1">
    <citation type="submission" date="2021-03" db="EMBL/GenBank/DDBJ databases">
        <authorList>
            <person name="Tagirdzhanova G."/>
        </authorList>
    </citation>
    <scope>NUCLEOTIDE SEQUENCE</scope>
</reference>
<dbReference type="OrthoDB" id="652091at2759"/>
<dbReference type="GO" id="GO:0004392">
    <property type="term" value="F:heme oxygenase (decyclizing) activity"/>
    <property type="evidence" value="ECO:0007669"/>
    <property type="project" value="InterPro"/>
</dbReference>
<keyword evidence="2" id="KW-0479">Metal-binding</keyword>
<dbReference type="EMBL" id="CAJPDT010000136">
    <property type="protein sequence ID" value="CAF9940770.1"/>
    <property type="molecule type" value="Genomic_DNA"/>
</dbReference>
<evidence type="ECO:0000313" key="6">
    <source>
        <dbReference type="EMBL" id="CAF9940770.1"/>
    </source>
</evidence>
<evidence type="ECO:0000313" key="7">
    <source>
        <dbReference type="Proteomes" id="UP000664534"/>
    </source>
</evidence>
<comment type="caution">
    <text evidence="6">The sequence shown here is derived from an EMBL/GenBank/DDBJ whole genome shotgun (WGS) entry which is preliminary data.</text>
</comment>
<feature type="chain" id="PRO_5034319505" evidence="5">
    <location>
        <begin position="40"/>
        <end position="356"/>
    </location>
</feature>
<evidence type="ECO:0000256" key="2">
    <source>
        <dbReference type="ARBA" id="ARBA00022723"/>
    </source>
</evidence>
<dbReference type="Proteomes" id="UP000664534">
    <property type="component" value="Unassembled WGS sequence"/>
</dbReference>
<dbReference type="SUPFAM" id="SSF48613">
    <property type="entry name" value="Heme oxygenase-like"/>
    <property type="match status" value="1"/>
</dbReference>
<feature type="compositionally biased region" description="Low complexity" evidence="4">
    <location>
        <begin position="75"/>
        <end position="84"/>
    </location>
</feature>
<evidence type="ECO:0000256" key="1">
    <source>
        <dbReference type="ARBA" id="ARBA00022617"/>
    </source>
</evidence>
<evidence type="ECO:0000256" key="5">
    <source>
        <dbReference type="SAM" id="SignalP"/>
    </source>
</evidence>
<feature type="region of interest" description="Disordered" evidence="4">
    <location>
        <begin position="72"/>
        <end position="91"/>
    </location>
</feature>
<proteinExistence type="predicted"/>
<dbReference type="GO" id="GO:0046872">
    <property type="term" value="F:metal ion binding"/>
    <property type="evidence" value="ECO:0007669"/>
    <property type="project" value="UniProtKB-KW"/>
</dbReference>
<dbReference type="InterPro" id="IPR002051">
    <property type="entry name" value="Haem_Oase"/>
</dbReference>
<dbReference type="PANTHER" id="PTHR10720:SF0">
    <property type="entry name" value="HEME OXYGENASE"/>
    <property type="match status" value="1"/>
</dbReference>
<dbReference type="Gene3D" id="1.20.910.10">
    <property type="entry name" value="Heme oxygenase-like"/>
    <property type="match status" value="1"/>
</dbReference>
<keyword evidence="1" id="KW-0349">Heme</keyword>
<accession>A0A8H3J505</accession>
<keyword evidence="3" id="KW-0408">Iron</keyword>
<feature type="region of interest" description="Disordered" evidence="4">
    <location>
        <begin position="110"/>
        <end position="139"/>
    </location>
</feature>
<organism evidence="6 7">
    <name type="scientific">Imshaugia aleurites</name>
    <dbReference type="NCBI Taxonomy" id="172621"/>
    <lineage>
        <taxon>Eukaryota</taxon>
        <taxon>Fungi</taxon>
        <taxon>Dikarya</taxon>
        <taxon>Ascomycota</taxon>
        <taxon>Pezizomycotina</taxon>
        <taxon>Lecanoromycetes</taxon>
        <taxon>OSLEUM clade</taxon>
        <taxon>Lecanoromycetidae</taxon>
        <taxon>Lecanorales</taxon>
        <taxon>Lecanorineae</taxon>
        <taxon>Parmeliaceae</taxon>
        <taxon>Imshaugia</taxon>
    </lineage>
</organism>
<dbReference type="GO" id="GO:0006788">
    <property type="term" value="P:heme oxidation"/>
    <property type="evidence" value="ECO:0007669"/>
    <property type="project" value="InterPro"/>
</dbReference>
<evidence type="ECO:0000256" key="3">
    <source>
        <dbReference type="ARBA" id="ARBA00023004"/>
    </source>
</evidence>